<reference evidence="10" key="1">
    <citation type="journal article" date="2012" name="Int J Biol">
        <title>Complete chloroplast genome sequence of freshwater araphid pennate diatom alga Synedra acus from Lake Baikal.</title>
        <authorList>
            <person name="Galachyants Y.P."/>
            <person name="Morozov A."/>
            <person name="Mardanov A.V."/>
            <person name="Beletsky A.V."/>
            <person name="Ravin N.V."/>
            <person name="Petrova D.P."/>
            <person name="Likhoshway Y.V."/>
        </authorList>
    </citation>
    <scope>NUCLEOTIDE SEQUENCE</scope>
    <source>
        <strain evidence="10">G9</strain>
    </source>
</reference>
<protein>
    <recommendedName>
        <fullName evidence="8">Photosystem II reaction center protein Y</fullName>
    </recommendedName>
</protein>
<dbReference type="EMBL" id="JQ088178">
    <property type="protein sequence ID" value="AEX37890.1"/>
    <property type="molecule type" value="Genomic_DNA"/>
</dbReference>
<feature type="topological domain" description="Stromal" evidence="8">
    <location>
        <begin position="24"/>
        <end position="38"/>
    </location>
</feature>
<keyword evidence="3 8" id="KW-0812">Transmembrane</keyword>
<name>H2EV00_9STRA</name>
<dbReference type="GeneID" id="11541557"/>
<evidence type="ECO:0000256" key="7">
    <source>
        <dbReference type="ARBA" id="ARBA00023276"/>
    </source>
</evidence>
<sequence>MDTRLLVIGAPIFVAASWALFNIGRLAIQQVQRLSRQR</sequence>
<evidence type="ECO:0000256" key="3">
    <source>
        <dbReference type="ARBA" id="ARBA00022692"/>
    </source>
</evidence>
<dbReference type="RefSeq" id="YP_005089712.1">
    <property type="nucleotide sequence ID" value="NC_016731.1"/>
</dbReference>
<dbReference type="NCBIfam" id="NF009711">
    <property type="entry name" value="PRK13240.1"/>
    <property type="match status" value="1"/>
</dbReference>
<dbReference type="HAMAP" id="MF_00717">
    <property type="entry name" value="PSII_PsbY"/>
    <property type="match status" value="1"/>
</dbReference>
<feature type="topological domain" description="Lumenal" evidence="8">
    <location>
        <begin position="1"/>
        <end position="4"/>
    </location>
</feature>
<keyword evidence="2 8" id="KW-0602">Photosynthesis</keyword>
<geneLocation type="chloroplast" evidence="10"/>
<dbReference type="GeneID" id="11541677"/>
<dbReference type="GO" id="GO:0009523">
    <property type="term" value="C:photosystem II"/>
    <property type="evidence" value="ECO:0007669"/>
    <property type="project" value="UniProtKB-KW"/>
</dbReference>
<dbReference type="GO" id="GO:0009535">
    <property type="term" value="C:chloroplast thylakoid membrane"/>
    <property type="evidence" value="ECO:0007669"/>
    <property type="project" value="UniProtKB-SubCell"/>
</dbReference>
<feature type="transmembrane region" description="Helical" evidence="9">
    <location>
        <begin position="6"/>
        <end position="28"/>
    </location>
</feature>
<dbReference type="RefSeq" id="YP_005089765.1">
    <property type="nucleotide sequence ID" value="NC_016731.1"/>
</dbReference>
<evidence type="ECO:0000256" key="9">
    <source>
        <dbReference type="SAM" id="Phobius"/>
    </source>
</evidence>
<evidence type="ECO:0000256" key="5">
    <source>
        <dbReference type="ARBA" id="ARBA00023078"/>
    </source>
</evidence>
<dbReference type="AlphaFoldDB" id="H2EV00"/>
<comment type="subunit">
    <text evidence="8">PSII is composed of 1 copy each of membrane proteins PsbA, PsbB, PsbC, PsbD, PsbE, PsbF, PsbH, PsbI, PsbJ, PsbK, PsbL, PsbM, PsbT, PsbY, PsbZ, Psb30/Ycf12, at least 3 peripheral proteins of the oxygen-evolving complex and a large number of cofactors. It forms dimeric complexes.</text>
</comment>
<keyword evidence="5 8" id="KW-0793">Thylakoid</keyword>
<dbReference type="GO" id="GO:0030145">
    <property type="term" value="F:manganese ion binding"/>
    <property type="evidence" value="ECO:0007669"/>
    <property type="project" value="InterPro"/>
</dbReference>
<gene>
    <name evidence="8 10" type="primary">psbY</name>
</gene>
<comment type="similarity">
    <text evidence="8">Belongs to the PsbY family.</text>
</comment>
<accession>H2EV00</accession>
<proteinExistence type="inferred from homology"/>
<comment type="function">
    <text evidence="8">Loosely associated component of the core of photosystem II (PSII). PSII is a light-driven water plastoquinone oxidoreductase, using light energy to abstract electrons from H(2)O, generating a proton gradient subsequently used for ATP formation.</text>
</comment>
<keyword evidence="4 8" id="KW-1133">Transmembrane helix</keyword>
<comment type="subcellular location">
    <subcellularLocation>
        <location evidence="1">Membrane</location>
    </subcellularLocation>
    <subcellularLocation>
        <location evidence="8">Plastid</location>
        <location evidence="8">Chloroplast thylakoid membrane</location>
        <topology evidence="8">Single-pass membrane protein</topology>
    </subcellularLocation>
</comment>
<evidence type="ECO:0000256" key="2">
    <source>
        <dbReference type="ARBA" id="ARBA00022531"/>
    </source>
</evidence>
<evidence type="ECO:0000256" key="6">
    <source>
        <dbReference type="ARBA" id="ARBA00023136"/>
    </source>
</evidence>
<dbReference type="InterPro" id="IPR009388">
    <property type="entry name" value="PSII_PsbY"/>
</dbReference>
<keyword evidence="6 8" id="KW-0472">Membrane</keyword>
<organism evidence="10">
    <name type="scientific">Ulnaria acus</name>
    <dbReference type="NCBI Taxonomy" id="1436140"/>
    <lineage>
        <taxon>Eukaryota</taxon>
        <taxon>Sar</taxon>
        <taxon>Stramenopiles</taxon>
        <taxon>Ochrophyta</taxon>
        <taxon>Bacillariophyta</taxon>
        <taxon>Fragilariophyceae</taxon>
        <taxon>Fragilariophycidae</taxon>
        <taxon>Licmophorales</taxon>
        <taxon>Ulnariaceae</taxon>
        <taxon>Ulnaria</taxon>
    </lineage>
</organism>
<evidence type="ECO:0000256" key="8">
    <source>
        <dbReference type="HAMAP-Rule" id="MF_00717"/>
    </source>
</evidence>
<evidence type="ECO:0000256" key="1">
    <source>
        <dbReference type="ARBA" id="ARBA00004370"/>
    </source>
</evidence>
<evidence type="ECO:0000313" key="10">
    <source>
        <dbReference type="EMBL" id="AEX37890.1"/>
    </source>
</evidence>
<keyword evidence="10" id="KW-0150">Chloroplast</keyword>
<keyword evidence="7 8" id="KW-0604">Photosystem II</keyword>
<dbReference type="EMBL" id="JQ088178">
    <property type="protein sequence ID" value="AEX37837.1"/>
    <property type="molecule type" value="Genomic_DNA"/>
</dbReference>
<keyword evidence="10" id="KW-0934">Plastid</keyword>
<dbReference type="Pfam" id="PF06298">
    <property type="entry name" value="PsbY"/>
    <property type="match status" value="1"/>
</dbReference>
<dbReference type="GO" id="GO:0015979">
    <property type="term" value="P:photosynthesis"/>
    <property type="evidence" value="ECO:0007669"/>
    <property type="project" value="UniProtKB-UniRule"/>
</dbReference>
<evidence type="ECO:0000256" key="4">
    <source>
        <dbReference type="ARBA" id="ARBA00022989"/>
    </source>
</evidence>